<feature type="transmembrane region" description="Helical" evidence="1">
    <location>
        <begin position="61"/>
        <end position="86"/>
    </location>
</feature>
<proteinExistence type="predicted"/>
<comment type="caution">
    <text evidence="2">The sequence shown here is derived from an EMBL/GenBank/DDBJ whole genome shotgun (WGS) entry which is preliminary data.</text>
</comment>
<evidence type="ECO:0000256" key="1">
    <source>
        <dbReference type="SAM" id="Phobius"/>
    </source>
</evidence>
<dbReference type="OrthoDB" id="5900231at2759"/>
<accession>A0A016UKT6</accession>
<keyword evidence="3" id="KW-1185">Reference proteome</keyword>
<keyword evidence="1" id="KW-0812">Transmembrane</keyword>
<organism evidence="2 3">
    <name type="scientific">Ancylostoma ceylanicum</name>
    <dbReference type="NCBI Taxonomy" id="53326"/>
    <lineage>
        <taxon>Eukaryota</taxon>
        <taxon>Metazoa</taxon>
        <taxon>Ecdysozoa</taxon>
        <taxon>Nematoda</taxon>
        <taxon>Chromadorea</taxon>
        <taxon>Rhabditida</taxon>
        <taxon>Rhabditina</taxon>
        <taxon>Rhabditomorpha</taxon>
        <taxon>Strongyloidea</taxon>
        <taxon>Ancylostomatidae</taxon>
        <taxon>Ancylostomatinae</taxon>
        <taxon>Ancylostoma</taxon>
    </lineage>
</organism>
<reference evidence="3" key="1">
    <citation type="journal article" date="2015" name="Nat. Genet.">
        <title>The genome and transcriptome of the zoonotic hookworm Ancylostoma ceylanicum identify infection-specific gene families.</title>
        <authorList>
            <person name="Schwarz E.M."/>
            <person name="Hu Y."/>
            <person name="Antoshechkin I."/>
            <person name="Miller M.M."/>
            <person name="Sternberg P.W."/>
            <person name="Aroian R.V."/>
        </authorList>
    </citation>
    <scope>NUCLEOTIDE SEQUENCE</scope>
    <source>
        <strain evidence="3">HY135</strain>
    </source>
</reference>
<dbReference type="Proteomes" id="UP000024635">
    <property type="component" value="Unassembled WGS sequence"/>
</dbReference>
<evidence type="ECO:0000313" key="3">
    <source>
        <dbReference type="Proteomes" id="UP000024635"/>
    </source>
</evidence>
<keyword evidence="1" id="KW-0472">Membrane</keyword>
<dbReference type="AlphaFoldDB" id="A0A016UKT6"/>
<sequence>MVRSVDRSFCPSRCSDSGICFLRDREFLCVCYEVDVNSTDCSPFTTTTTSSGVDEVDWRSLWPILVVLLVACAVFCGLNFVMCWFVSCYRRTRETNIMECEDVVKCENTPEANPRDSE</sequence>
<protein>
    <submittedName>
        <fullName evidence="2">Uncharacterized protein</fullName>
    </submittedName>
</protein>
<name>A0A016UKT6_9BILA</name>
<gene>
    <name evidence="2" type="primary">Acey_s0035.g2991</name>
    <name evidence="2" type="ORF">Y032_0035g2991</name>
</gene>
<keyword evidence="1" id="KW-1133">Transmembrane helix</keyword>
<evidence type="ECO:0000313" key="2">
    <source>
        <dbReference type="EMBL" id="EYC15835.1"/>
    </source>
</evidence>
<dbReference type="EMBL" id="JARK01001371">
    <property type="protein sequence ID" value="EYC15835.1"/>
    <property type="molecule type" value="Genomic_DNA"/>
</dbReference>